<evidence type="ECO:0000313" key="1">
    <source>
        <dbReference type="EMBL" id="KAK1867573.1"/>
    </source>
</evidence>
<name>A0ACC3CCM7_PYRYE</name>
<gene>
    <name evidence="1" type="ORF">I4F81_010079</name>
</gene>
<protein>
    <submittedName>
        <fullName evidence="1">Uncharacterized protein</fullName>
    </submittedName>
</protein>
<keyword evidence="2" id="KW-1185">Reference proteome</keyword>
<accession>A0ACC3CCM7</accession>
<dbReference type="Proteomes" id="UP000798662">
    <property type="component" value="Chromosome 3"/>
</dbReference>
<sequence>MVEGVPSPAVRRVHLAGFMLDFHARVHALRSAAKGAAADGRGGGGGDRDADVVEVVASQLAAEAGLLCVDEFQVTDVADAVVLRRLFGALFRRGVVLVATSNREPSELYVNGLARELFVPLIPLLYERTVVHRLTSPLCGRPLGTADYRALAAHFRVVCVTGLPVLDPVRNRNEARRWIHLVDALYECRVKLFVSGAAADVAGVFGGPSTATGACVTEEVFAADRTVSRLLEMRSADYMRAARVAADWRVSDA</sequence>
<evidence type="ECO:0000313" key="2">
    <source>
        <dbReference type="Proteomes" id="UP000798662"/>
    </source>
</evidence>
<organism evidence="1 2">
    <name type="scientific">Pyropia yezoensis</name>
    <name type="common">Susabi-nori</name>
    <name type="synonym">Porphyra yezoensis</name>
    <dbReference type="NCBI Taxonomy" id="2788"/>
    <lineage>
        <taxon>Eukaryota</taxon>
        <taxon>Rhodophyta</taxon>
        <taxon>Bangiophyceae</taxon>
        <taxon>Bangiales</taxon>
        <taxon>Bangiaceae</taxon>
        <taxon>Pyropia</taxon>
    </lineage>
</organism>
<reference evidence="1" key="1">
    <citation type="submission" date="2019-11" db="EMBL/GenBank/DDBJ databases">
        <title>Nori genome reveals adaptations in red seaweeds to the harsh intertidal environment.</title>
        <authorList>
            <person name="Wang D."/>
            <person name="Mao Y."/>
        </authorList>
    </citation>
    <scope>NUCLEOTIDE SEQUENCE</scope>
    <source>
        <tissue evidence="1">Gametophyte</tissue>
    </source>
</reference>
<comment type="caution">
    <text evidence="1">The sequence shown here is derived from an EMBL/GenBank/DDBJ whole genome shotgun (WGS) entry which is preliminary data.</text>
</comment>
<proteinExistence type="predicted"/>
<dbReference type="EMBL" id="CM020620">
    <property type="protein sequence ID" value="KAK1867573.1"/>
    <property type="molecule type" value="Genomic_DNA"/>
</dbReference>